<comment type="caution">
    <text evidence="1">Lacks conserved residue(s) required for the propagation of feature annotation.</text>
</comment>
<gene>
    <name evidence="4" type="ORF">BGZ65_011040</name>
</gene>
<dbReference type="EMBL" id="JAAAHW010008083">
    <property type="protein sequence ID" value="KAF9945193.1"/>
    <property type="molecule type" value="Genomic_DNA"/>
</dbReference>
<dbReference type="Proteomes" id="UP000749646">
    <property type="component" value="Unassembled WGS sequence"/>
</dbReference>
<evidence type="ECO:0000313" key="5">
    <source>
        <dbReference type="Proteomes" id="UP000749646"/>
    </source>
</evidence>
<evidence type="ECO:0000313" key="4">
    <source>
        <dbReference type="EMBL" id="KAF9945193.1"/>
    </source>
</evidence>
<reference evidence="4" key="1">
    <citation type="journal article" date="2020" name="Fungal Divers.">
        <title>Resolving the Mortierellaceae phylogeny through synthesis of multi-gene phylogenetics and phylogenomics.</title>
        <authorList>
            <person name="Vandepol N."/>
            <person name="Liber J."/>
            <person name="Desiro A."/>
            <person name="Na H."/>
            <person name="Kennedy M."/>
            <person name="Barry K."/>
            <person name="Grigoriev I.V."/>
            <person name="Miller A.N."/>
            <person name="O'Donnell K."/>
            <person name="Stajich J.E."/>
            <person name="Bonito G."/>
        </authorList>
    </citation>
    <scope>NUCLEOTIDE SEQUENCE</scope>
    <source>
        <strain evidence="4">MES-2147</strain>
    </source>
</reference>
<sequence length="104" mass="11339">MPVMDGNIATKKIREFEHGMVKQHGLFTPETSSGSILEDSVASRESAEAGQERMKRGYQPTTIFALTGLAGEEDIRLAFDCRVDGYLTKPVSLVSGSVTFKLLS</sequence>
<name>A0A9P6IRH1_9FUNG</name>
<organism evidence="4 5">
    <name type="scientific">Modicella reniformis</name>
    <dbReference type="NCBI Taxonomy" id="1440133"/>
    <lineage>
        <taxon>Eukaryota</taxon>
        <taxon>Fungi</taxon>
        <taxon>Fungi incertae sedis</taxon>
        <taxon>Mucoromycota</taxon>
        <taxon>Mortierellomycotina</taxon>
        <taxon>Mortierellomycetes</taxon>
        <taxon>Mortierellales</taxon>
        <taxon>Mortierellaceae</taxon>
        <taxon>Modicella</taxon>
    </lineage>
</organism>
<evidence type="ECO:0000256" key="1">
    <source>
        <dbReference type="PROSITE-ProRule" id="PRU00169"/>
    </source>
</evidence>
<evidence type="ECO:0000256" key="2">
    <source>
        <dbReference type="SAM" id="MobiDB-lite"/>
    </source>
</evidence>
<dbReference type="GO" id="GO:0000160">
    <property type="term" value="P:phosphorelay signal transduction system"/>
    <property type="evidence" value="ECO:0007669"/>
    <property type="project" value="InterPro"/>
</dbReference>
<dbReference type="Gene3D" id="3.40.50.2300">
    <property type="match status" value="1"/>
</dbReference>
<feature type="domain" description="Response regulatory" evidence="3">
    <location>
        <begin position="1"/>
        <end position="104"/>
    </location>
</feature>
<feature type="region of interest" description="Disordered" evidence="2">
    <location>
        <begin position="30"/>
        <end position="54"/>
    </location>
</feature>
<dbReference type="OrthoDB" id="21225at2759"/>
<dbReference type="SUPFAM" id="SSF52172">
    <property type="entry name" value="CheY-like"/>
    <property type="match status" value="1"/>
</dbReference>
<accession>A0A9P6IRH1</accession>
<feature type="compositionally biased region" description="Basic and acidic residues" evidence="2">
    <location>
        <begin position="41"/>
        <end position="54"/>
    </location>
</feature>
<dbReference type="PROSITE" id="PS50110">
    <property type="entry name" value="RESPONSE_REGULATORY"/>
    <property type="match status" value="1"/>
</dbReference>
<proteinExistence type="predicted"/>
<protein>
    <recommendedName>
        <fullName evidence="3">Response regulatory domain-containing protein</fullName>
    </recommendedName>
</protein>
<evidence type="ECO:0000259" key="3">
    <source>
        <dbReference type="PROSITE" id="PS50110"/>
    </source>
</evidence>
<comment type="caution">
    <text evidence="4">The sequence shown here is derived from an EMBL/GenBank/DDBJ whole genome shotgun (WGS) entry which is preliminary data.</text>
</comment>
<dbReference type="InterPro" id="IPR011006">
    <property type="entry name" value="CheY-like_superfamily"/>
</dbReference>
<keyword evidence="5" id="KW-1185">Reference proteome</keyword>
<dbReference type="InterPro" id="IPR001789">
    <property type="entry name" value="Sig_transdc_resp-reg_receiver"/>
</dbReference>
<dbReference type="AlphaFoldDB" id="A0A9P6IRH1"/>